<name>A0A8K0UM83_9AGAR</name>
<evidence type="ECO:0000256" key="1">
    <source>
        <dbReference type="ARBA" id="ARBA00022603"/>
    </source>
</evidence>
<sequence length="451" mass="50001">MATLTVTEKTEKLRAAVKLLNEATEQVIKAWEDDESKPIDGSGSAVPSKALYDGRRTVLGTIGIFLELVQEPQARLMEVTHEFYEARALQIAAEARIPDILAEGDPKTGVPIEELSKRTGIKDHKLCRVLRALCSVHIFREVSNNHFANNTVSQVLVGNDPLRAFVLALGYDIYTASTAFPQVLFDPVKTQAETDSVTAFQDAHNTTLTRWDWMEQPEVLPDGTTRPRKELANFTMAMLGGGRVMGPPLYTDFPWADLGQSTVVDVGGGIGGMSLDLAKRYPNLSFIIQDREPVLKQAHAVWSKELPSAIQTERVKFMVHNFFNEEPVKNADVYHMRYILHDWSDDDCVAILSAIRPALGPNSRILISDQVMNTTCGTDAIASAPAPLPANYGYGHRFQNLRDLNMMCLFNGRERTADEFAGLAARSGLKVAKIWEVRGMVSITEMRLADP</sequence>
<feature type="domain" description="O-methyltransferase C-terminal" evidence="4">
    <location>
        <begin position="261"/>
        <end position="429"/>
    </location>
</feature>
<dbReference type="EMBL" id="JAEVFJ010000018">
    <property type="protein sequence ID" value="KAH8099822.1"/>
    <property type="molecule type" value="Genomic_DNA"/>
</dbReference>
<evidence type="ECO:0000313" key="7">
    <source>
        <dbReference type="Proteomes" id="UP000813824"/>
    </source>
</evidence>
<gene>
    <name evidence="6" type="ORF">BXZ70DRAFT_894299</name>
</gene>
<comment type="caution">
    <text evidence="6">The sequence shown here is derived from an EMBL/GenBank/DDBJ whole genome shotgun (WGS) entry which is preliminary data.</text>
</comment>
<keyword evidence="7" id="KW-1185">Reference proteome</keyword>
<evidence type="ECO:0000256" key="2">
    <source>
        <dbReference type="ARBA" id="ARBA00022679"/>
    </source>
</evidence>
<dbReference type="AlphaFoldDB" id="A0A8K0UM83"/>
<dbReference type="PANTHER" id="PTHR43712">
    <property type="entry name" value="PUTATIVE (AFU_ORTHOLOGUE AFUA_4G14580)-RELATED"/>
    <property type="match status" value="1"/>
</dbReference>
<dbReference type="InterPro" id="IPR012967">
    <property type="entry name" value="COMT_dimerisation"/>
</dbReference>
<evidence type="ECO:0000259" key="4">
    <source>
        <dbReference type="Pfam" id="PF00891"/>
    </source>
</evidence>
<dbReference type="Proteomes" id="UP000813824">
    <property type="component" value="Unassembled WGS sequence"/>
</dbReference>
<evidence type="ECO:0000256" key="3">
    <source>
        <dbReference type="ARBA" id="ARBA00022691"/>
    </source>
</evidence>
<dbReference type="GO" id="GO:0008171">
    <property type="term" value="F:O-methyltransferase activity"/>
    <property type="evidence" value="ECO:0007669"/>
    <property type="project" value="InterPro"/>
</dbReference>
<dbReference type="GO" id="GO:0046983">
    <property type="term" value="F:protein dimerization activity"/>
    <property type="evidence" value="ECO:0007669"/>
    <property type="project" value="InterPro"/>
</dbReference>
<evidence type="ECO:0000313" key="6">
    <source>
        <dbReference type="EMBL" id="KAH8099822.1"/>
    </source>
</evidence>
<keyword evidence="1 6" id="KW-0489">Methyltransferase</keyword>
<dbReference type="GO" id="GO:0032259">
    <property type="term" value="P:methylation"/>
    <property type="evidence" value="ECO:0007669"/>
    <property type="project" value="UniProtKB-KW"/>
</dbReference>
<feature type="domain" description="O-methyltransferase dimerisation" evidence="5">
    <location>
        <begin position="77"/>
        <end position="157"/>
    </location>
</feature>
<keyword evidence="3" id="KW-0949">S-adenosyl-L-methionine</keyword>
<dbReference type="Pfam" id="PF00891">
    <property type="entry name" value="Methyltransf_2"/>
    <property type="match status" value="1"/>
</dbReference>
<organism evidence="6 7">
    <name type="scientific">Cristinia sonorae</name>
    <dbReference type="NCBI Taxonomy" id="1940300"/>
    <lineage>
        <taxon>Eukaryota</taxon>
        <taxon>Fungi</taxon>
        <taxon>Dikarya</taxon>
        <taxon>Basidiomycota</taxon>
        <taxon>Agaricomycotina</taxon>
        <taxon>Agaricomycetes</taxon>
        <taxon>Agaricomycetidae</taxon>
        <taxon>Agaricales</taxon>
        <taxon>Pleurotineae</taxon>
        <taxon>Stephanosporaceae</taxon>
        <taxon>Cristinia</taxon>
    </lineage>
</organism>
<accession>A0A8K0UM83</accession>
<dbReference type="PROSITE" id="PS51683">
    <property type="entry name" value="SAM_OMT_II"/>
    <property type="match status" value="1"/>
</dbReference>
<dbReference type="Pfam" id="PF08100">
    <property type="entry name" value="Dimerisation"/>
    <property type="match status" value="1"/>
</dbReference>
<keyword evidence="2" id="KW-0808">Transferase</keyword>
<protein>
    <submittedName>
        <fullName evidence="6">S-adenosyl-L-methionine-dependent methyltransferase</fullName>
    </submittedName>
</protein>
<dbReference type="InterPro" id="IPR029063">
    <property type="entry name" value="SAM-dependent_MTases_sf"/>
</dbReference>
<dbReference type="PANTHER" id="PTHR43712:SF2">
    <property type="entry name" value="O-METHYLTRANSFERASE CICE"/>
    <property type="match status" value="1"/>
</dbReference>
<dbReference type="InterPro" id="IPR036388">
    <property type="entry name" value="WH-like_DNA-bd_sf"/>
</dbReference>
<dbReference type="SUPFAM" id="SSF53335">
    <property type="entry name" value="S-adenosyl-L-methionine-dependent methyltransferases"/>
    <property type="match status" value="1"/>
</dbReference>
<dbReference type="Gene3D" id="3.40.50.150">
    <property type="entry name" value="Vaccinia Virus protein VP39"/>
    <property type="match status" value="1"/>
</dbReference>
<dbReference type="InterPro" id="IPR016461">
    <property type="entry name" value="COMT-like"/>
</dbReference>
<proteinExistence type="predicted"/>
<evidence type="ECO:0000259" key="5">
    <source>
        <dbReference type="Pfam" id="PF08100"/>
    </source>
</evidence>
<dbReference type="OrthoDB" id="1606438at2759"/>
<dbReference type="InterPro" id="IPR036390">
    <property type="entry name" value="WH_DNA-bd_sf"/>
</dbReference>
<reference evidence="6" key="1">
    <citation type="journal article" date="2021" name="New Phytol.">
        <title>Evolutionary innovations through gain and loss of genes in the ectomycorrhizal Boletales.</title>
        <authorList>
            <person name="Wu G."/>
            <person name="Miyauchi S."/>
            <person name="Morin E."/>
            <person name="Kuo A."/>
            <person name="Drula E."/>
            <person name="Varga T."/>
            <person name="Kohler A."/>
            <person name="Feng B."/>
            <person name="Cao Y."/>
            <person name="Lipzen A."/>
            <person name="Daum C."/>
            <person name="Hundley H."/>
            <person name="Pangilinan J."/>
            <person name="Johnson J."/>
            <person name="Barry K."/>
            <person name="LaButti K."/>
            <person name="Ng V."/>
            <person name="Ahrendt S."/>
            <person name="Min B."/>
            <person name="Choi I.G."/>
            <person name="Park H."/>
            <person name="Plett J.M."/>
            <person name="Magnuson J."/>
            <person name="Spatafora J.W."/>
            <person name="Nagy L.G."/>
            <person name="Henrissat B."/>
            <person name="Grigoriev I.V."/>
            <person name="Yang Z.L."/>
            <person name="Xu J."/>
            <person name="Martin F.M."/>
        </authorList>
    </citation>
    <scope>NUCLEOTIDE SEQUENCE</scope>
    <source>
        <strain evidence="6">KKN 215</strain>
    </source>
</reference>
<dbReference type="InterPro" id="IPR001077">
    <property type="entry name" value="COMT_C"/>
</dbReference>
<dbReference type="Gene3D" id="1.10.10.10">
    <property type="entry name" value="Winged helix-like DNA-binding domain superfamily/Winged helix DNA-binding domain"/>
    <property type="match status" value="1"/>
</dbReference>
<dbReference type="SUPFAM" id="SSF46785">
    <property type="entry name" value="Winged helix' DNA-binding domain"/>
    <property type="match status" value="1"/>
</dbReference>